<dbReference type="InterPro" id="IPR000859">
    <property type="entry name" value="CUB_dom"/>
</dbReference>
<evidence type="ECO:0000256" key="1">
    <source>
        <dbReference type="ARBA" id="ARBA00004430"/>
    </source>
</evidence>
<protein>
    <recommendedName>
        <fullName evidence="3">CUB domain-containing protein</fullName>
    </recommendedName>
</protein>
<comment type="caution">
    <text evidence="4">The sequence shown here is derived from an EMBL/GenBank/DDBJ whole genome shotgun (WGS) entry which is preliminary data.</text>
</comment>
<dbReference type="EMBL" id="LGRX02004644">
    <property type="protein sequence ID" value="KAK3279848.1"/>
    <property type="molecule type" value="Genomic_DNA"/>
</dbReference>
<dbReference type="SUPFAM" id="SSF52058">
    <property type="entry name" value="L domain-like"/>
    <property type="match status" value="1"/>
</dbReference>
<organism evidence="4 5">
    <name type="scientific">Cymbomonas tetramitiformis</name>
    <dbReference type="NCBI Taxonomy" id="36881"/>
    <lineage>
        <taxon>Eukaryota</taxon>
        <taxon>Viridiplantae</taxon>
        <taxon>Chlorophyta</taxon>
        <taxon>Pyramimonadophyceae</taxon>
        <taxon>Pyramimonadales</taxon>
        <taxon>Pyramimonadaceae</taxon>
        <taxon>Cymbomonas</taxon>
    </lineage>
</organism>
<dbReference type="CDD" id="cd00041">
    <property type="entry name" value="CUB"/>
    <property type="match status" value="1"/>
</dbReference>
<dbReference type="Gene3D" id="3.80.10.10">
    <property type="entry name" value="Ribonuclease Inhibitor"/>
    <property type="match status" value="1"/>
</dbReference>
<dbReference type="Proteomes" id="UP001190700">
    <property type="component" value="Unassembled WGS sequence"/>
</dbReference>
<dbReference type="InterPro" id="IPR035914">
    <property type="entry name" value="Sperma_CUB_dom_sf"/>
</dbReference>
<dbReference type="AlphaFoldDB" id="A0AAE0GKY4"/>
<dbReference type="GO" id="GO:0005930">
    <property type="term" value="C:axoneme"/>
    <property type="evidence" value="ECO:0007669"/>
    <property type="project" value="UniProtKB-SubCell"/>
</dbReference>
<dbReference type="PANTHER" id="PTHR48054">
    <property type="entry name" value="RECEPTOR KINASE-LIKE PROTEIN XA21"/>
    <property type="match status" value="1"/>
</dbReference>
<evidence type="ECO:0000256" key="2">
    <source>
        <dbReference type="ARBA" id="ARBA00023157"/>
    </source>
</evidence>
<name>A0AAE0GKY4_9CHLO</name>
<gene>
    <name evidence="4" type="ORF">CYMTET_12285</name>
</gene>
<feature type="domain" description="CUB" evidence="3">
    <location>
        <begin position="104"/>
        <end position="218"/>
    </location>
</feature>
<evidence type="ECO:0000313" key="5">
    <source>
        <dbReference type="Proteomes" id="UP001190700"/>
    </source>
</evidence>
<dbReference type="Gene3D" id="2.60.120.290">
    <property type="entry name" value="Spermadhesin, CUB domain"/>
    <property type="match status" value="1"/>
</dbReference>
<keyword evidence="5" id="KW-1185">Reference proteome</keyword>
<dbReference type="InterPro" id="IPR032675">
    <property type="entry name" value="LRR_dom_sf"/>
</dbReference>
<reference evidence="4 5" key="1">
    <citation type="journal article" date="2015" name="Genome Biol. Evol.">
        <title>Comparative Genomics of a Bacterivorous Green Alga Reveals Evolutionary Causalities and Consequences of Phago-Mixotrophic Mode of Nutrition.</title>
        <authorList>
            <person name="Burns J.A."/>
            <person name="Paasch A."/>
            <person name="Narechania A."/>
            <person name="Kim E."/>
        </authorList>
    </citation>
    <scope>NUCLEOTIDE SEQUENCE [LARGE SCALE GENOMIC DNA]</scope>
    <source>
        <strain evidence="4 5">PLY_AMNH</strain>
    </source>
</reference>
<dbReference type="SUPFAM" id="SSF49854">
    <property type="entry name" value="Spermadhesin, CUB domain"/>
    <property type="match status" value="1"/>
</dbReference>
<dbReference type="InterPro" id="IPR052592">
    <property type="entry name" value="LRR-RLK"/>
</dbReference>
<evidence type="ECO:0000313" key="4">
    <source>
        <dbReference type="EMBL" id="KAK3279848.1"/>
    </source>
</evidence>
<dbReference type="PANTHER" id="PTHR48054:SF47">
    <property type="entry name" value="OS06G0179800 PROTEIN"/>
    <property type="match status" value="1"/>
</dbReference>
<keyword evidence="2" id="KW-1015">Disulfide bond</keyword>
<sequence>MTSATTIEQTSSYQQCIATPDSCTNLHLHSNSLTGTLPTELGELTRMSAMYLHSNSLTGTLPTELGELTRMSAMEVHNNPRLCGDIPPNITVDNTSSTSLGQSCPGASAVFTLTLGDCTVSSDSTCIDSTNYPTGNYNNNELCTWSITGSGVLSTRHMDTESSYDPLEILLVSDSSTVHSYDGMSGPNGVYVDDTNYMRFTSDGSVTMAGFQICVGTGPTPQALSPIPPSDAVLLLCACLTPLPAAPTSTLLEESAWPSLPWHACHIQEY</sequence>
<evidence type="ECO:0000259" key="3">
    <source>
        <dbReference type="PROSITE" id="PS01180"/>
    </source>
</evidence>
<proteinExistence type="predicted"/>
<dbReference type="PROSITE" id="PS01180">
    <property type="entry name" value="CUB"/>
    <property type="match status" value="1"/>
</dbReference>
<comment type="subcellular location">
    <subcellularLocation>
        <location evidence="1">Cytoplasm</location>
        <location evidence="1">Cytoskeleton</location>
        <location evidence="1">Cilium axoneme</location>
    </subcellularLocation>
</comment>
<accession>A0AAE0GKY4</accession>
<dbReference type="Pfam" id="PF00431">
    <property type="entry name" value="CUB"/>
    <property type="match status" value="1"/>
</dbReference>